<reference evidence="2" key="1">
    <citation type="journal article" date="2010" name="Science">
        <title>Signatures of adaptation to obligate biotrophy in the Hyaloperonospora arabidopsidis genome.</title>
        <authorList>
            <person name="Baxter L."/>
            <person name="Tripathy S."/>
            <person name="Ishaque N."/>
            <person name="Boot N."/>
            <person name="Cabral A."/>
            <person name="Kemen E."/>
            <person name="Thines M."/>
            <person name="Ah-Fong A."/>
            <person name="Anderson R."/>
            <person name="Badejoko W."/>
            <person name="Bittner-Eddy P."/>
            <person name="Boore J.L."/>
            <person name="Chibucos M.C."/>
            <person name="Coates M."/>
            <person name="Dehal P."/>
            <person name="Delehaunty K."/>
            <person name="Dong S."/>
            <person name="Downton P."/>
            <person name="Dumas B."/>
            <person name="Fabro G."/>
            <person name="Fronick C."/>
            <person name="Fuerstenberg S.I."/>
            <person name="Fulton L."/>
            <person name="Gaulin E."/>
            <person name="Govers F."/>
            <person name="Hughes L."/>
            <person name="Humphray S."/>
            <person name="Jiang R.H."/>
            <person name="Judelson H."/>
            <person name="Kamoun S."/>
            <person name="Kyung K."/>
            <person name="Meijer H."/>
            <person name="Minx P."/>
            <person name="Morris P."/>
            <person name="Nelson J."/>
            <person name="Phuntumart V."/>
            <person name="Qutob D."/>
            <person name="Rehmany A."/>
            <person name="Rougon-Cardoso A."/>
            <person name="Ryden P."/>
            <person name="Torto-Alalibo T."/>
            <person name="Studholme D."/>
            <person name="Wang Y."/>
            <person name="Win J."/>
            <person name="Wood J."/>
            <person name="Clifton S.W."/>
            <person name="Rogers J."/>
            <person name="Van den Ackerveken G."/>
            <person name="Jones J.D."/>
            <person name="McDowell J.M."/>
            <person name="Beynon J."/>
            <person name="Tyler B.M."/>
        </authorList>
    </citation>
    <scope>NUCLEOTIDE SEQUENCE [LARGE SCALE GENOMIC DNA]</scope>
    <source>
        <strain evidence="2">Emoy2</strain>
    </source>
</reference>
<dbReference type="InParanoid" id="M4BEG6"/>
<dbReference type="HOGENOM" id="CLU_2799424_0_0_1"/>
<keyword evidence="2" id="KW-1185">Reference proteome</keyword>
<dbReference type="AlphaFoldDB" id="M4BEG6"/>
<accession>M4BEG6</accession>
<protein>
    <submittedName>
        <fullName evidence="1">Uncharacterized protein</fullName>
    </submittedName>
</protein>
<evidence type="ECO:0000313" key="2">
    <source>
        <dbReference type="Proteomes" id="UP000011713"/>
    </source>
</evidence>
<evidence type="ECO:0000313" key="1">
    <source>
        <dbReference type="EnsemblProtists" id="HpaP804684"/>
    </source>
</evidence>
<proteinExistence type="predicted"/>
<dbReference type="EnsemblProtists" id="HpaT804684">
    <property type="protein sequence ID" value="HpaP804684"/>
    <property type="gene ID" value="HpaG804684"/>
</dbReference>
<reference evidence="1" key="2">
    <citation type="submission" date="2015-06" db="UniProtKB">
        <authorList>
            <consortium name="EnsemblProtists"/>
        </authorList>
    </citation>
    <scope>IDENTIFICATION</scope>
    <source>
        <strain evidence="1">Emoy2</strain>
    </source>
</reference>
<organism evidence="1 2">
    <name type="scientific">Hyaloperonospora arabidopsidis (strain Emoy2)</name>
    <name type="common">Downy mildew agent</name>
    <name type="synonym">Peronospora arabidopsidis</name>
    <dbReference type="NCBI Taxonomy" id="559515"/>
    <lineage>
        <taxon>Eukaryota</taxon>
        <taxon>Sar</taxon>
        <taxon>Stramenopiles</taxon>
        <taxon>Oomycota</taxon>
        <taxon>Peronosporomycetes</taxon>
        <taxon>Peronosporales</taxon>
        <taxon>Peronosporaceae</taxon>
        <taxon>Hyaloperonospora</taxon>
    </lineage>
</organism>
<dbReference type="VEuPathDB" id="FungiDB:HpaG804684"/>
<sequence length="68" mass="8408">MIQLFFTTMGRNVNILYESCVNLVRVRQKYFRIKWSWKWDLSLLKYELLSWSPHLEATTVMKRLQSYF</sequence>
<dbReference type="Proteomes" id="UP000011713">
    <property type="component" value="Unassembled WGS sequence"/>
</dbReference>
<name>M4BEG6_HYAAE</name>
<dbReference type="EMBL" id="JH598174">
    <property type="status" value="NOT_ANNOTATED_CDS"/>
    <property type="molecule type" value="Genomic_DNA"/>
</dbReference>